<accession>A0ABR1G519</accession>
<dbReference type="NCBIfam" id="TIGR01683">
    <property type="entry name" value="thiS"/>
    <property type="match status" value="1"/>
</dbReference>
<proteinExistence type="predicted"/>
<dbReference type="CDD" id="cd00565">
    <property type="entry name" value="Ubl_ThiS"/>
    <property type="match status" value="1"/>
</dbReference>
<keyword evidence="1" id="KW-0934">Plastid</keyword>
<dbReference type="EMBL" id="JBBJCI010000100">
    <property type="protein sequence ID" value="KAK7248406.1"/>
    <property type="molecule type" value="Genomic_DNA"/>
</dbReference>
<gene>
    <name evidence="1" type="ORF">SO694_cp00070</name>
</gene>
<sequence>MNFDINILINGKTYNLTLIKHITIQQIVKLLYGNNQGIVLEHNKKIITAAMWDKIYIESNDRIEILTIVGGG</sequence>
<dbReference type="KEGG" id="aaf:AuanCp078"/>
<name>A0ABR1G519_AURAN</name>
<evidence type="ECO:0000313" key="2">
    <source>
        <dbReference type="Proteomes" id="UP001363151"/>
    </source>
</evidence>
<dbReference type="Pfam" id="PF02597">
    <property type="entry name" value="ThiS"/>
    <property type="match status" value="1"/>
</dbReference>
<dbReference type="PANTHER" id="PTHR34472:SF1">
    <property type="entry name" value="SULFUR CARRIER PROTEIN THIS"/>
    <property type="match status" value="1"/>
</dbReference>
<dbReference type="PANTHER" id="PTHR34472">
    <property type="entry name" value="SULFUR CARRIER PROTEIN THIS"/>
    <property type="match status" value="1"/>
</dbReference>
<comment type="caution">
    <text evidence="1">The sequence shown here is derived from an EMBL/GenBank/DDBJ whole genome shotgun (WGS) entry which is preliminary data.</text>
</comment>
<dbReference type="InterPro" id="IPR012675">
    <property type="entry name" value="Beta-grasp_dom_sf"/>
</dbReference>
<dbReference type="InterPro" id="IPR010035">
    <property type="entry name" value="Thi_S"/>
</dbReference>
<keyword evidence="2" id="KW-1185">Reference proteome</keyword>
<evidence type="ECO:0000313" key="1">
    <source>
        <dbReference type="EMBL" id="KAK7248406.1"/>
    </source>
</evidence>
<dbReference type="InterPro" id="IPR003749">
    <property type="entry name" value="ThiS/MoaD-like"/>
</dbReference>
<dbReference type="SUPFAM" id="SSF54285">
    <property type="entry name" value="MoaD/ThiS"/>
    <property type="match status" value="1"/>
</dbReference>
<protein>
    <submittedName>
        <fullName evidence="1">Uncharacterized protein</fullName>
    </submittedName>
</protein>
<dbReference type="InterPro" id="IPR016155">
    <property type="entry name" value="Mopterin_synth/thiamin_S_b"/>
</dbReference>
<dbReference type="Gene3D" id="3.10.20.30">
    <property type="match status" value="1"/>
</dbReference>
<reference evidence="1 2" key="1">
    <citation type="submission" date="2024-03" db="EMBL/GenBank/DDBJ databases">
        <title>Aureococcus anophagefferens CCMP1851 and Kratosvirus quantuckense: Draft genome of a second virus-susceptible host strain in the model system.</title>
        <authorList>
            <person name="Chase E."/>
            <person name="Truchon A.R."/>
            <person name="Schepens W."/>
            <person name="Wilhelm S.W."/>
        </authorList>
    </citation>
    <scope>NUCLEOTIDE SEQUENCE [LARGE SCALE GENOMIC DNA]</scope>
    <source>
        <strain evidence="1 2">CCMP1851</strain>
    </source>
</reference>
<organism evidence="1 2">
    <name type="scientific">Aureococcus anophagefferens</name>
    <name type="common">Harmful bloom alga</name>
    <dbReference type="NCBI Taxonomy" id="44056"/>
    <lineage>
        <taxon>Eukaryota</taxon>
        <taxon>Sar</taxon>
        <taxon>Stramenopiles</taxon>
        <taxon>Ochrophyta</taxon>
        <taxon>Pelagophyceae</taxon>
        <taxon>Pelagomonadales</taxon>
        <taxon>Pelagomonadaceae</taxon>
        <taxon>Aureococcus</taxon>
    </lineage>
</organism>
<keyword evidence="1" id="KW-0150">Chloroplast</keyword>
<geneLocation type="chloroplast" evidence="1"/>
<dbReference type="Proteomes" id="UP001363151">
    <property type="component" value="Unassembled WGS sequence"/>
</dbReference>